<dbReference type="Proteomes" id="UP000070544">
    <property type="component" value="Unassembled WGS sequence"/>
</dbReference>
<feature type="region of interest" description="Disordered" evidence="1">
    <location>
        <begin position="64"/>
        <end position="87"/>
    </location>
</feature>
<gene>
    <name evidence="2" type="ORF">M427DRAFT_51531</name>
</gene>
<dbReference type="EMBL" id="KQ965733">
    <property type="protein sequence ID" value="KXS21294.1"/>
    <property type="molecule type" value="Genomic_DNA"/>
</dbReference>
<organism evidence="2 3">
    <name type="scientific">Gonapodya prolifera (strain JEL478)</name>
    <name type="common">Monoblepharis prolifera</name>
    <dbReference type="NCBI Taxonomy" id="1344416"/>
    <lineage>
        <taxon>Eukaryota</taxon>
        <taxon>Fungi</taxon>
        <taxon>Fungi incertae sedis</taxon>
        <taxon>Chytridiomycota</taxon>
        <taxon>Chytridiomycota incertae sedis</taxon>
        <taxon>Monoblepharidomycetes</taxon>
        <taxon>Monoblepharidales</taxon>
        <taxon>Gonapodyaceae</taxon>
        <taxon>Gonapodya</taxon>
    </lineage>
</organism>
<protein>
    <submittedName>
        <fullName evidence="2">Uncharacterized protein</fullName>
    </submittedName>
</protein>
<evidence type="ECO:0000256" key="1">
    <source>
        <dbReference type="SAM" id="MobiDB-lite"/>
    </source>
</evidence>
<proteinExistence type="predicted"/>
<evidence type="ECO:0000313" key="3">
    <source>
        <dbReference type="Proteomes" id="UP000070544"/>
    </source>
</evidence>
<reference evidence="2 3" key="1">
    <citation type="journal article" date="2015" name="Genome Biol. Evol.">
        <title>Phylogenomic analyses indicate that early fungi evolved digesting cell walls of algal ancestors of land plants.</title>
        <authorList>
            <person name="Chang Y."/>
            <person name="Wang S."/>
            <person name="Sekimoto S."/>
            <person name="Aerts A.L."/>
            <person name="Choi C."/>
            <person name="Clum A."/>
            <person name="LaButti K.M."/>
            <person name="Lindquist E.A."/>
            <person name="Yee Ngan C."/>
            <person name="Ohm R.A."/>
            <person name="Salamov A.A."/>
            <person name="Grigoriev I.V."/>
            <person name="Spatafora J.W."/>
            <person name="Berbee M.L."/>
        </authorList>
    </citation>
    <scope>NUCLEOTIDE SEQUENCE [LARGE SCALE GENOMIC DNA]</scope>
    <source>
        <strain evidence="2 3">JEL478</strain>
    </source>
</reference>
<evidence type="ECO:0000313" key="2">
    <source>
        <dbReference type="EMBL" id="KXS21294.1"/>
    </source>
</evidence>
<dbReference type="AlphaFoldDB" id="A0A139AX62"/>
<feature type="compositionally biased region" description="Polar residues" evidence="1">
    <location>
        <begin position="70"/>
        <end position="80"/>
    </location>
</feature>
<name>A0A139AX62_GONPJ</name>
<sequence length="178" mass="19681">MKFSKAMQSTASGRQTRQSYSSDAIEQGVPILPVALTTERDSVEKRFVVLEDHVEQAPVDKTISYRHANPYSSPAQNSPQIRHGGRQASLATESNVVTELRAQVATLQHQVLYLTDVVKSSESRVVELQGVIIQLQKALLAGSVMRGQATTHVDNGMDTGRDVEVEWSKSWSKWLYAA</sequence>
<feature type="region of interest" description="Disordered" evidence="1">
    <location>
        <begin position="1"/>
        <end position="22"/>
    </location>
</feature>
<accession>A0A139AX62</accession>
<keyword evidence="3" id="KW-1185">Reference proteome</keyword>